<dbReference type="Proteomes" id="UP000220621">
    <property type="component" value="Unassembled WGS sequence"/>
</dbReference>
<protein>
    <recommendedName>
        <fullName evidence="3">PXO2-11</fullName>
    </recommendedName>
</protein>
<reference evidence="1 2" key="1">
    <citation type="submission" date="2017-09" db="EMBL/GenBank/DDBJ databases">
        <title>Large-scale bioinformatics analysis of Bacillus genomes uncovers conserved roles of natural products in bacterial physiology.</title>
        <authorList>
            <consortium name="Agbiome Team Llc"/>
            <person name="Bleich R.M."/>
            <person name="Grubbs K.J."/>
            <person name="Santa Maria K.C."/>
            <person name="Allen S.E."/>
            <person name="Farag S."/>
            <person name="Shank E.A."/>
            <person name="Bowers A."/>
        </authorList>
    </citation>
    <scope>NUCLEOTIDE SEQUENCE [LARGE SCALE GENOMIC DNA]</scope>
    <source>
        <strain evidence="1 2">AFS010764</strain>
    </source>
</reference>
<evidence type="ECO:0000313" key="2">
    <source>
        <dbReference type="Proteomes" id="UP000220621"/>
    </source>
</evidence>
<evidence type="ECO:0008006" key="3">
    <source>
        <dbReference type="Google" id="ProtNLM"/>
    </source>
</evidence>
<comment type="caution">
    <text evidence="1">The sequence shown here is derived from an EMBL/GenBank/DDBJ whole genome shotgun (WGS) entry which is preliminary data.</text>
</comment>
<organism evidence="1 2">
    <name type="scientific">Bacillus wiedmannii</name>
    <dbReference type="NCBI Taxonomy" id="1890302"/>
    <lineage>
        <taxon>Bacteria</taxon>
        <taxon>Bacillati</taxon>
        <taxon>Bacillota</taxon>
        <taxon>Bacilli</taxon>
        <taxon>Bacillales</taxon>
        <taxon>Bacillaceae</taxon>
        <taxon>Bacillus</taxon>
        <taxon>Bacillus cereus group</taxon>
    </lineage>
</organism>
<name>A0A2A8BKN5_9BACI</name>
<dbReference type="InterPro" id="IPR020275">
    <property type="entry name" value="DUF5592"/>
</dbReference>
<sequence>MEMIRNPKNIKQEIKLAFFYIIDGGIIAIMLILAGYMPNVVPIGGFGRVMFYVLFGLFGLFLCIKPYNSPTNRNLKVILDMLKMDNKNYHPIEVNTINSESMKNSKLKESA</sequence>
<accession>A0A2A8BKN5</accession>
<dbReference type="AlphaFoldDB" id="A0A2A8BKN5"/>
<evidence type="ECO:0000313" key="1">
    <source>
        <dbReference type="EMBL" id="PEM52288.1"/>
    </source>
</evidence>
<gene>
    <name evidence="1" type="ORF">CN611_19480</name>
</gene>
<proteinExistence type="predicted"/>
<dbReference type="Pfam" id="PF17332">
    <property type="entry name" value="DUF5592"/>
    <property type="match status" value="1"/>
</dbReference>
<dbReference type="EMBL" id="NUDL01000068">
    <property type="protein sequence ID" value="PEM52288.1"/>
    <property type="molecule type" value="Genomic_DNA"/>
</dbReference>
<dbReference type="RefSeq" id="WP_098102933.1">
    <property type="nucleotide sequence ID" value="NZ_NUDL01000068.1"/>
</dbReference>